<dbReference type="InterPro" id="IPR032744">
    <property type="entry name" value="IGFL"/>
</dbReference>
<comment type="similarity">
    <text evidence="2">Belongs to the IGFL family.</text>
</comment>
<protein>
    <recommendedName>
        <fullName evidence="8">Insulin growth factor-like family member 1</fullName>
    </recommendedName>
</protein>
<evidence type="ECO:0000256" key="1">
    <source>
        <dbReference type="ARBA" id="ARBA00004613"/>
    </source>
</evidence>
<name>A0A6B0S3T3_9CETA</name>
<dbReference type="PANTHER" id="PTHR34827:SF2">
    <property type="entry name" value="INSULIN GROWTH FACTOR-LIKE FAMILY MEMBER 1"/>
    <property type="match status" value="1"/>
</dbReference>
<dbReference type="Proteomes" id="UP000322234">
    <property type="component" value="Unassembled WGS sequence"/>
</dbReference>
<dbReference type="GO" id="GO:0005102">
    <property type="term" value="F:signaling receptor binding"/>
    <property type="evidence" value="ECO:0007669"/>
    <property type="project" value="TreeGrafter"/>
</dbReference>
<feature type="chain" id="PRO_5025457304" description="Insulin growth factor-like family member 1" evidence="5">
    <location>
        <begin position="25"/>
        <end position="177"/>
    </location>
</feature>
<evidence type="ECO:0008006" key="8">
    <source>
        <dbReference type="Google" id="ProtNLM"/>
    </source>
</evidence>
<feature type="signal peptide" evidence="5">
    <location>
        <begin position="1"/>
        <end position="24"/>
    </location>
</feature>
<evidence type="ECO:0000256" key="4">
    <source>
        <dbReference type="ARBA" id="ARBA00022729"/>
    </source>
</evidence>
<dbReference type="GO" id="GO:0005615">
    <property type="term" value="C:extracellular space"/>
    <property type="evidence" value="ECO:0007669"/>
    <property type="project" value="TreeGrafter"/>
</dbReference>
<sequence>MTPRRCILAVLAAVCVLLLLCSHAAPVSPTGTQLLLCQSQERCGDQFYDPRQDCCYDDAVVPLGRTRKCGNCTFRVCFEQCCPWLVNRPQESFVVKVKGQNCYSAVSSDDRVCGSHPKSILRANQEALCEFCNLTYSIMAGSMQTESSPFSTSKGGKITPTFPLKNKFQVTMTSWLH</sequence>
<evidence type="ECO:0000313" key="7">
    <source>
        <dbReference type="Proteomes" id="UP000322234"/>
    </source>
</evidence>
<comment type="caution">
    <text evidence="6">The sequence shown here is derived from an EMBL/GenBank/DDBJ whole genome shotgun (WGS) entry which is preliminary data.</text>
</comment>
<reference evidence="6" key="1">
    <citation type="submission" date="2019-10" db="EMBL/GenBank/DDBJ databases">
        <title>The sequence and de novo assembly of the wild yak genome.</title>
        <authorList>
            <person name="Liu Y."/>
        </authorList>
    </citation>
    <scope>NUCLEOTIDE SEQUENCE [LARGE SCALE GENOMIC DNA]</scope>
    <source>
        <strain evidence="6">WY2019</strain>
    </source>
</reference>
<accession>A0A6B0S3T3</accession>
<keyword evidence="4 5" id="KW-0732">Signal</keyword>
<proteinExistence type="inferred from homology"/>
<dbReference type="AlphaFoldDB" id="A0A6B0S3T3"/>
<dbReference type="PANTHER" id="PTHR34827">
    <property type="entry name" value="INSULIN GROWTH FACTOR-LIKE FAMILY MEMBER 3-RELATED"/>
    <property type="match status" value="1"/>
</dbReference>
<keyword evidence="3" id="KW-0964">Secreted</keyword>
<evidence type="ECO:0000313" key="6">
    <source>
        <dbReference type="EMBL" id="MXQ97158.1"/>
    </source>
</evidence>
<dbReference type="EMBL" id="VBQZ03000181">
    <property type="protein sequence ID" value="MXQ97158.1"/>
    <property type="molecule type" value="Genomic_DNA"/>
</dbReference>
<evidence type="ECO:0000256" key="3">
    <source>
        <dbReference type="ARBA" id="ARBA00022525"/>
    </source>
</evidence>
<organism evidence="6 7">
    <name type="scientific">Bos mutus</name>
    <name type="common">wild yak</name>
    <dbReference type="NCBI Taxonomy" id="72004"/>
    <lineage>
        <taxon>Eukaryota</taxon>
        <taxon>Metazoa</taxon>
        <taxon>Chordata</taxon>
        <taxon>Craniata</taxon>
        <taxon>Vertebrata</taxon>
        <taxon>Euteleostomi</taxon>
        <taxon>Mammalia</taxon>
        <taxon>Eutheria</taxon>
        <taxon>Laurasiatheria</taxon>
        <taxon>Artiodactyla</taxon>
        <taxon>Ruminantia</taxon>
        <taxon>Pecora</taxon>
        <taxon>Bovidae</taxon>
        <taxon>Bovinae</taxon>
        <taxon>Bos</taxon>
    </lineage>
</organism>
<comment type="subcellular location">
    <subcellularLocation>
        <location evidence="1">Secreted</location>
    </subcellularLocation>
</comment>
<dbReference type="Pfam" id="PF14653">
    <property type="entry name" value="IGFL"/>
    <property type="match status" value="1"/>
</dbReference>
<evidence type="ECO:0000256" key="2">
    <source>
        <dbReference type="ARBA" id="ARBA00009529"/>
    </source>
</evidence>
<keyword evidence="7" id="KW-1185">Reference proteome</keyword>
<evidence type="ECO:0000256" key="5">
    <source>
        <dbReference type="SAM" id="SignalP"/>
    </source>
</evidence>
<gene>
    <name evidence="6" type="ORF">E5288_WYG016606</name>
</gene>